<dbReference type="Gene3D" id="3.20.20.140">
    <property type="entry name" value="Metal-dependent hydrolases"/>
    <property type="match status" value="2"/>
</dbReference>
<dbReference type="SUPFAM" id="SSF89550">
    <property type="entry name" value="PHP domain-like"/>
    <property type="match status" value="1"/>
</dbReference>
<reference evidence="1" key="2">
    <citation type="journal article" date="2021" name="PeerJ">
        <title>Extensive microbial diversity within the chicken gut microbiome revealed by metagenomics and culture.</title>
        <authorList>
            <person name="Gilroy R."/>
            <person name="Ravi A."/>
            <person name="Getino M."/>
            <person name="Pursley I."/>
            <person name="Horton D.L."/>
            <person name="Alikhan N.F."/>
            <person name="Baker D."/>
            <person name="Gharbi K."/>
            <person name="Hall N."/>
            <person name="Watson M."/>
            <person name="Adriaenssens E.M."/>
            <person name="Foster-Nyarko E."/>
            <person name="Jarju S."/>
            <person name="Secka A."/>
            <person name="Antonio M."/>
            <person name="Oren A."/>
            <person name="Chaudhuri R.R."/>
            <person name="La Ragione R."/>
            <person name="Hildebrand F."/>
            <person name="Pallen M.J."/>
        </authorList>
    </citation>
    <scope>NUCLEOTIDE SEQUENCE</scope>
    <source>
        <strain evidence="1">CHK152-2994</strain>
    </source>
</reference>
<reference evidence="1" key="1">
    <citation type="submission" date="2020-10" db="EMBL/GenBank/DDBJ databases">
        <authorList>
            <person name="Gilroy R."/>
        </authorList>
    </citation>
    <scope>NUCLEOTIDE SEQUENCE</scope>
    <source>
        <strain evidence="1">CHK152-2994</strain>
    </source>
</reference>
<gene>
    <name evidence="1" type="ORF">IAD41_04125</name>
</gene>
<proteinExistence type="predicted"/>
<dbReference type="PANTHER" id="PTHR42924">
    <property type="entry name" value="EXONUCLEASE"/>
    <property type="match status" value="1"/>
</dbReference>
<evidence type="ECO:0000313" key="1">
    <source>
        <dbReference type="EMBL" id="HIS82774.1"/>
    </source>
</evidence>
<dbReference type="InterPro" id="IPR016195">
    <property type="entry name" value="Pol/histidinol_Pase-like"/>
</dbReference>
<dbReference type="PANTHER" id="PTHR42924:SF3">
    <property type="entry name" value="POLYMERASE_HISTIDINOL PHOSPHATASE N-TERMINAL DOMAIN-CONTAINING PROTEIN"/>
    <property type="match status" value="1"/>
</dbReference>
<accession>A0A9D1FW27</accession>
<dbReference type="GO" id="GO:0035312">
    <property type="term" value="F:5'-3' DNA exonuclease activity"/>
    <property type="evidence" value="ECO:0007669"/>
    <property type="project" value="TreeGrafter"/>
</dbReference>
<dbReference type="GO" id="GO:0004534">
    <property type="term" value="F:5'-3' RNA exonuclease activity"/>
    <property type="evidence" value="ECO:0007669"/>
    <property type="project" value="TreeGrafter"/>
</dbReference>
<evidence type="ECO:0000313" key="2">
    <source>
        <dbReference type="Proteomes" id="UP000824139"/>
    </source>
</evidence>
<comment type="caution">
    <text evidence="1">The sequence shown here is derived from an EMBL/GenBank/DDBJ whole genome shotgun (WGS) entry which is preliminary data.</text>
</comment>
<evidence type="ECO:0008006" key="3">
    <source>
        <dbReference type="Google" id="ProtNLM"/>
    </source>
</evidence>
<sequence length="319" mass="36840">GEGYVKNILEDAAEYADELYKKTKQKFIFALTDHDTVEGLKEALNIISYNPSRYKNLRFVPGIEVSFAHSAPKSNNECEMSELLVYGVNPYSENITKFLKNIKQKRIDMINNFIADAKKIYPLTNFSFDEFSNCYDFKKYGNLMNIHWRVFHYTQTKHAVTCANSKFHSDINSQYKNIMQDFKGASVDTLKQNGKIPHNINDFHALDKLLKKYAPHFENGKLIASSENTFEEVIDAFKDEKNVFMAFAHPGYFSNHVTNPSESLKYFTQNSQGLIKASESYHQAYRNMDKNIIENLQKQTESLNLLNLGGRDNHGKKLF</sequence>
<dbReference type="Proteomes" id="UP000824139">
    <property type="component" value="Unassembled WGS sequence"/>
</dbReference>
<name>A0A9D1FW27_9BACT</name>
<dbReference type="AlphaFoldDB" id="A0A9D1FW27"/>
<dbReference type="InterPro" id="IPR052018">
    <property type="entry name" value="PHP_domain"/>
</dbReference>
<dbReference type="EMBL" id="DVJO01000089">
    <property type="protein sequence ID" value="HIS82774.1"/>
    <property type="molecule type" value="Genomic_DNA"/>
</dbReference>
<organism evidence="1 2">
    <name type="scientific">Candidatus Scatenecus faecavium</name>
    <dbReference type="NCBI Taxonomy" id="2840915"/>
    <lineage>
        <taxon>Bacteria</taxon>
        <taxon>Candidatus Scatenecus</taxon>
    </lineage>
</organism>
<protein>
    <recommendedName>
        <fullName evidence="3">Polymerase/histidinol phosphatase N-terminal domain-containing protein</fullName>
    </recommendedName>
</protein>
<feature type="non-terminal residue" evidence="1">
    <location>
        <position position="1"/>
    </location>
</feature>